<evidence type="ECO:0000313" key="2">
    <source>
        <dbReference type="EMBL" id="EUD63957.1"/>
    </source>
</evidence>
<keyword evidence="3" id="KW-1185">Reference proteome</keyword>
<sequence length="83" mass="9581">MASRSITKPGLDQVAEFRQEKQETGQDPTDKEKSEEKKNTTNTTSTMRKANRKKSTKTPQKKKGSNTRKIYLLKEALVRRQIK</sequence>
<evidence type="ECO:0000313" key="3">
    <source>
        <dbReference type="Proteomes" id="UP000030640"/>
    </source>
</evidence>
<dbReference type="AlphaFoldDB" id="W6ZSR4"/>
<dbReference type="Proteomes" id="UP000030640">
    <property type="component" value="Unassembled WGS sequence"/>
</dbReference>
<protein>
    <submittedName>
        <fullName evidence="2">Uncharacterized protein</fullName>
    </submittedName>
</protein>
<accession>W6ZSR4</accession>
<gene>
    <name evidence="2" type="ORF">C922_05660</name>
</gene>
<organism evidence="2 3">
    <name type="scientific">Plasmodium inui San Antonio 1</name>
    <dbReference type="NCBI Taxonomy" id="1237626"/>
    <lineage>
        <taxon>Eukaryota</taxon>
        <taxon>Sar</taxon>
        <taxon>Alveolata</taxon>
        <taxon>Apicomplexa</taxon>
        <taxon>Aconoidasida</taxon>
        <taxon>Haemosporida</taxon>
        <taxon>Plasmodiidae</taxon>
        <taxon>Plasmodium</taxon>
        <taxon>Plasmodium (Plasmodium)</taxon>
    </lineage>
</organism>
<reference evidence="2 3" key="1">
    <citation type="submission" date="2013-02" db="EMBL/GenBank/DDBJ databases">
        <title>The Genome Sequence of Plasmodium inui San Antonio 1.</title>
        <authorList>
            <consortium name="The Broad Institute Genome Sequencing Platform"/>
            <consortium name="The Broad Institute Genome Sequencing Center for Infectious Disease"/>
            <person name="Neafsey D."/>
            <person name="Cheeseman I."/>
            <person name="Volkman S."/>
            <person name="Adams J."/>
            <person name="Walker B."/>
            <person name="Young S.K."/>
            <person name="Zeng Q."/>
            <person name="Gargeya S."/>
            <person name="Fitzgerald M."/>
            <person name="Haas B."/>
            <person name="Abouelleil A."/>
            <person name="Alvarado L."/>
            <person name="Arachchi H.M."/>
            <person name="Berlin A.M."/>
            <person name="Chapman S.B."/>
            <person name="Dewar J."/>
            <person name="Goldberg J."/>
            <person name="Griggs A."/>
            <person name="Gujja S."/>
            <person name="Hansen M."/>
            <person name="Howarth C."/>
            <person name="Imamovic A."/>
            <person name="Larimer J."/>
            <person name="McCowan C."/>
            <person name="Murphy C."/>
            <person name="Neiman D."/>
            <person name="Pearson M."/>
            <person name="Priest M."/>
            <person name="Roberts A."/>
            <person name="Saif S."/>
            <person name="Shea T."/>
            <person name="Sisk P."/>
            <person name="Sykes S."/>
            <person name="Wortman J."/>
            <person name="Nusbaum C."/>
            <person name="Birren B."/>
        </authorList>
    </citation>
    <scope>NUCLEOTIDE SEQUENCE [LARGE SCALE GENOMIC DNA]</scope>
    <source>
        <strain evidence="2 3">San Antonio 1</strain>
    </source>
</reference>
<name>W6ZSR4_9APIC</name>
<dbReference type="EMBL" id="KI965585">
    <property type="protein sequence ID" value="EUD63957.1"/>
    <property type="molecule type" value="Genomic_DNA"/>
</dbReference>
<feature type="compositionally biased region" description="Basic residues" evidence="1">
    <location>
        <begin position="49"/>
        <end position="66"/>
    </location>
</feature>
<proteinExistence type="predicted"/>
<dbReference type="RefSeq" id="XP_008819453.1">
    <property type="nucleotide sequence ID" value="XM_008821231.1"/>
</dbReference>
<evidence type="ECO:0000256" key="1">
    <source>
        <dbReference type="SAM" id="MobiDB-lite"/>
    </source>
</evidence>
<feature type="compositionally biased region" description="Basic and acidic residues" evidence="1">
    <location>
        <begin position="15"/>
        <end position="39"/>
    </location>
</feature>
<feature type="region of interest" description="Disordered" evidence="1">
    <location>
        <begin position="1"/>
        <end position="71"/>
    </location>
</feature>
<dbReference type="GeneID" id="20040934"/>
<dbReference type="VEuPathDB" id="PlasmoDB:C922_05660"/>